<comment type="caution">
    <text evidence="6">The sequence shown here is derived from an EMBL/GenBank/DDBJ whole genome shotgun (WGS) entry which is preliminary data.</text>
</comment>
<feature type="transmembrane region" description="Helical" evidence="2">
    <location>
        <begin position="211"/>
        <end position="230"/>
    </location>
</feature>
<feature type="transmembrane region" description="Helical" evidence="2">
    <location>
        <begin position="267"/>
        <end position="286"/>
    </location>
</feature>
<dbReference type="InterPro" id="IPR018825">
    <property type="entry name" value="DUF2427"/>
</dbReference>
<proteinExistence type="predicted"/>
<feature type="compositionally biased region" description="Acidic residues" evidence="1">
    <location>
        <begin position="459"/>
        <end position="478"/>
    </location>
</feature>
<dbReference type="CDD" id="cd08760">
    <property type="entry name" value="Cyt_b561_FRRS1_like"/>
    <property type="match status" value="1"/>
</dbReference>
<feature type="domain" description="Protein YTP1-like C-terminal" evidence="5">
    <location>
        <begin position="178"/>
        <end position="419"/>
    </location>
</feature>
<feature type="transmembrane region" description="Helical" evidence="2">
    <location>
        <begin position="64"/>
        <end position="86"/>
    </location>
</feature>
<keyword evidence="2" id="KW-1133">Transmembrane helix</keyword>
<feature type="domain" description="DUF2427" evidence="4">
    <location>
        <begin position="50"/>
        <end position="150"/>
    </location>
</feature>
<evidence type="ECO:0000313" key="6">
    <source>
        <dbReference type="EMBL" id="KAJ2898512.1"/>
    </source>
</evidence>
<evidence type="ECO:0000256" key="3">
    <source>
        <dbReference type="SAM" id="SignalP"/>
    </source>
</evidence>
<sequence length="520" mass="56980">MATGRILKSGFAATRVMGGKSGPISLLMLLQLGLASMAFGHDDHNRNMAIPEGQTISAEPVDTTLYIHIFLNMFVYGVMFPLGMVLGMIKSRFHVPLQIVAALLALLGAILGHSHGGREFVEGNAHAVFATPLQLLLIVQITFGLYLKMHLERGINGRIRPVVRVLHSFLGKAFPVLSWTQMLLGGITALGFCQGDHVGQCAAHFTMGSVFIAYGTILAIFLVCGQAWLARTGRSQEFFDSAVIAAWGCMTTFTEQSWGTDWVKNDWQHTTMGVIWWCAGLVGLWLSKDRDGRPARNLIPGGVLLVTGWAFSAHPQELVISEKTHQMFGYSLMAAGLSRIVEIAFVCKDRPAGENGKVSSWQYVPIYMLFASGFLFMGATEEQMDLVALGGMDHVSYILVMYSMALLTFLFANMLITVYYRAQNPPSAEQEGRNEAYNNVPGGRMGGTSMDSRRARDVEEFELDELVSDDDDEDDEANDETRRLVGGRGKENGNARVSTSDEDGIGSPSTLGKNEDGRIR</sequence>
<feature type="chain" id="PRO_5042188195" evidence="3">
    <location>
        <begin position="41"/>
        <end position="520"/>
    </location>
</feature>
<feature type="transmembrane region" description="Helical" evidence="2">
    <location>
        <begin position="125"/>
        <end position="148"/>
    </location>
</feature>
<keyword evidence="7" id="KW-1185">Reference proteome</keyword>
<dbReference type="EMBL" id="JAKWBI020000228">
    <property type="protein sequence ID" value="KAJ2898512.1"/>
    <property type="molecule type" value="Genomic_DNA"/>
</dbReference>
<accession>A0AAD5RMD0</accession>
<dbReference type="InterPro" id="IPR018827">
    <property type="entry name" value="YTP1_C"/>
</dbReference>
<keyword evidence="2" id="KW-0812">Transmembrane</keyword>
<dbReference type="Gene3D" id="1.20.120.1770">
    <property type="match status" value="1"/>
</dbReference>
<dbReference type="Pfam" id="PF10348">
    <property type="entry name" value="DUF2427"/>
    <property type="match status" value="1"/>
</dbReference>
<feature type="region of interest" description="Disordered" evidence="1">
    <location>
        <begin position="425"/>
        <end position="520"/>
    </location>
</feature>
<evidence type="ECO:0000256" key="2">
    <source>
        <dbReference type="SAM" id="Phobius"/>
    </source>
</evidence>
<dbReference type="PANTHER" id="PTHR31685:SF2">
    <property type="entry name" value="PROTEIN YTP1"/>
    <property type="match status" value="1"/>
</dbReference>
<feature type="transmembrane region" description="Helical" evidence="2">
    <location>
        <begin position="169"/>
        <end position="191"/>
    </location>
</feature>
<feature type="signal peptide" evidence="3">
    <location>
        <begin position="1"/>
        <end position="40"/>
    </location>
</feature>
<dbReference type="Proteomes" id="UP001201980">
    <property type="component" value="Unassembled WGS sequence"/>
</dbReference>
<evidence type="ECO:0000256" key="1">
    <source>
        <dbReference type="SAM" id="MobiDB-lite"/>
    </source>
</evidence>
<feature type="transmembrane region" description="Helical" evidence="2">
    <location>
        <begin position="358"/>
        <end position="377"/>
    </location>
</feature>
<name>A0AAD5RMD0_9PEZI</name>
<evidence type="ECO:0000313" key="7">
    <source>
        <dbReference type="Proteomes" id="UP001201980"/>
    </source>
</evidence>
<evidence type="ECO:0000259" key="4">
    <source>
        <dbReference type="Pfam" id="PF10348"/>
    </source>
</evidence>
<reference evidence="6" key="1">
    <citation type="submission" date="2022-07" db="EMBL/GenBank/DDBJ databases">
        <title>Draft genome sequence of Zalerion maritima ATCC 34329, a (micro)plastics degrading marine fungus.</title>
        <authorList>
            <person name="Paco A."/>
            <person name="Goncalves M.F.M."/>
            <person name="Rocha-Santos T.A.P."/>
            <person name="Alves A."/>
        </authorList>
    </citation>
    <scope>NUCLEOTIDE SEQUENCE</scope>
    <source>
        <strain evidence="6">ATCC 34329</strain>
    </source>
</reference>
<keyword evidence="3" id="KW-0732">Signal</keyword>
<feature type="compositionally biased region" description="Basic and acidic residues" evidence="1">
    <location>
        <begin position="479"/>
        <end position="493"/>
    </location>
</feature>
<feature type="transmembrane region" description="Helical" evidence="2">
    <location>
        <begin position="93"/>
        <end position="113"/>
    </location>
</feature>
<feature type="transmembrane region" description="Helical" evidence="2">
    <location>
        <begin position="397"/>
        <end position="420"/>
    </location>
</feature>
<feature type="transmembrane region" description="Helical" evidence="2">
    <location>
        <begin position="237"/>
        <end position="255"/>
    </location>
</feature>
<gene>
    <name evidence="6" type="ORF">MKZ38_003862</name>
</gene>
<organism evidence="6 7">
    <name type="scientific">Zalerion maritima</name>
    <dbReference type="NCBI Taxonomy" id="339359"/>
    <lineage>
        <taxon>Eukaryota</taxon>
        <taxon>Fungi</taxon>
        <taxon>Dikarya</taxon>
        <taxon>Ascomycota</taxon>
        <taxon>Pezizomycotina</taxon>
        <taxon>Sordariomycetes</taxon>
        <taxon>Lulworthiomycetidae</taxon>
        <taxon>Lulworthiales</taxon>
        <taxon>Lulworthiaceae</taxon>
        <taxon>Zalerion</taxon>
    </lineage>
</organism>
<protein>
    <submittedName>
        <fullName evidence="6">Uncharacterized protein</fullName>
    </submittedName>
</protein>
<dbReference type="Pfam" id="PF10355">
    <property type="entry name" value="Ytp1"/>
    <property type="match status" value="1"/>
</dbReference>
<keyword evidence="2" id="KW-0472">Membrane</keyword>
<dbReference type="AlphaFoldDB" id="A0AAD5RMD0"/>
<evidence type="ECO:0000259" key="5">
    <source>
        <dbReference type="Pfam" id="PF10355"/>
    </source>
</evidence>
<dbReference type="PANTHER" id="PTHR31685">
    <property type="entry name" value="INTEGRAL MEMBRANE PROTEIN (AFU_ORTHOLOGUE AFUA_6G12730)-RELATED"/>
    <property type="match status" value="1"/>
</dbReference>